<dbReference type="PROSITE" id="PS50977">
    <property type="entry name" value="HTH_TETR_2"/>
    <property type="match status" value="1"/>
</dbReference>
<keyword evidence="2 4" id="KW-0238">DNA-binding</keyword>
<keyword evidence="1" id="KW-0805">Transcription regulation</keyword>
<accession>A0ABS8Z7L3</accession>
<feature type="DNA-binding region" description="H-T-H motif" evidence="4">
    <location>
        <begin position="38"/>
        <end position="57"/>
    </location>
</feature>
<reference evidence="6 7" key="1">
    <citation type="submission" date="2021-12" db="EMBL/GenBank/DDBJ databases">
        <title>Genome sequence of Kibdelosporangium philippinense ATCC 49844.</title>
        <authorList>
            <person name="Fedorov E.A."/>
            <person name="Omeragic M."/>
            <person name="Shalygina K.F."/>
            <person name="Maclea K.S."/>
        </authorList>
    </citation>
    <scope>NUCLEOTIDE SEQUENCE [LARGE SCALE GENOMIC DNA]</scope>
    <source>
        <strain evidence="6 7">ATCC 49844</strain>
    </source>
</reference>
<evidence type="ECO:0000256" key="2">
    <source>
        <dbReference type="ARBA" id="ARBA00023125"/>
    </source>
</evidence>
<dbReference type="InterPro" id="IPR009057">
    <property type="entry name" value="Homeodomain-like_sf"/>
</dbReference>
<dbReference type="Pfam" id="PF00440">
    <property type="entry name" value="TetR_N"/>
    <property type="match status" value="1"/>
</dbReference>
<dbReference type="Gene3D" id="1.10.357.10">
    <property type="entry name" value="Tetracycline Repressor, domain 2"/>
    <property type="match status" value="1"/>
</dbReference>
<name>A0ABS8Z7L3_9PSEU</name>
<dbReference type="PRINTS" id="PR00455">
    <property type="entry name" value="HTHTETR"/>
</dbReference>
<organism evidence="6 7">
    <name type="scientific">Kibdelosporangium philippinense</name>
    <dbReference type="NCBI Taxonomy" id="211113"/>
    <lineage>
        <taxon>Bacteria</taxon>
        <taxon>Bacillati</taxon>
        <taxon>Actinomycetota</taxon>
        <taxon>Actinomycetes</taxon>
        <taxon>Pseudonocardiales</taxon>
        <taxon>Pseudonocardiaceae</taxon>
        <taxon>Kibdelosporangium</taxon>
    </lineage>
</organism>
<dbReference type="PANTHER" id="PTHR30055">
    <property type="entry name" value="HTH-TYPE TRANSCRIPTIONAL REGULATOR RUTR"/>
    <property type="match status" value="1"/>
</dbReference>
<gene>
    <name evidence="6" type="ORF">LWC34_13665</name>
</gene>
<evidence type="ECO:0000313" key="7">
    <source>
        <dbReference type="Proteomes" id="UP001521150"/>
    </source>
</evidence>
<dbReference type="EMBL" id="JAJVCN010000001">
    <property type="protein sequence ID" value="MCE7003869.1"/>
    <property type="molecule type" value="Genomic_DNA"/>
</dbReference>
<sequence length="203" mass="22405">MTRSYHSPRRELAASATRNAILDAAEALFAELGYPRTTIAKIAAAAQVSSNTVYQSIGGKPQLVSAIADRSADDPLIHHSLKTIEEATTGHAVINELGLSGGRLVRTQLRAISVVWDNAVVDPLVAAVAERTKELFMVRLHQIVARLRSLDALREGIDDDQAAQILYFHFTPDAWRRLRDFGWTWEHATDWLVAQAEKALLAD</sequence>
<evidence type="ECO:0000256" key="3">
    <source>
        <dbReference type="ARBA" id="ARBA00023163"/>
    </source>
</evidence>
<dbReference type="Proteomes" id="UP001521150">
    <property type="component" value="Unassembled WGS sequence"/>
</dbReference>
<evidence type="ECO:0000256" key="4">
    <source>
        <dbReference type="PROSITE-ProRule" id="PRU00335"/>
    </source>
</evidence>
<protein>
    <submittedName>
        <fullName evidence="6">TetR/AcrR family transcriptional regulator</fullName>
    </submittedName>
</protein>
<keyword evidence="7" id="KW-1185">Reference proteome</keyword>
<evidence type="ECO:0000259" key="5">
    <source>
        <dbReference type="PROSITE" id="PS50977"/>
    </source>
</evidence>
<evidence type="ECO:0000313" key="6">
    <source>
        <dbReference type="EMBL" id="MCE7003869.1"/>
    </source>
</evidence>
<keyword evidence="3" id="KW-0804">Transcription</keyword>
<dbReference type="InterPro" id="IPR001647">
    <property type="entry name" value="HTH_TetR"/>
</dbReference>
<evidence type="ECO:0000256" key="1">
    <source>
        <dbReference type="ARBA" id="ARBA00023015"/>
    </source>
</evidence>
<comment type="caution">
    <text evidence="6">The sequence shown here is derived from an EMBL/GenBank/DDBJ whole genome shotgun (WGS) entry which is preliminary data.</text>
</comment>
<dbReference type="SUPFAM" id="SSF46689">
    <property type="entry name" value="Homeodomain-like"/>
    <property type="match status" value="1"/>
</dbReference>
<feature type="domain" description="HTH tetR-type" evidence="5">
    <location>
        <begin position="15"/>
        <end position="75"/>
    </location>
</feature>
<dbReference type="InterPro" id="IPR050109">
    <property type="entry name" value="HTH-type_TetR-like_transc_reg"/>
</dbReference>
<dbReference type="PANTHER" id="PTHR30055:SF234">
    <property type="entry name" value="HTH-TYPE TRANSCRIPTIONAL REGULATOR BETI"/>
    <property type="match status" value="1"/>
</dbReference>
<proteinExistence type="predicted"/>
<dbReference type="RefSeq" id="WP_233725423.1">
    <property type="nucleotide sequence ID" value="NZ_JAJVCN010000001.1"/>
</dbReference>